<dbReference type="GeneID" id="69014712"/>
<dbReference type="Proteomes" id="UP000613401">
    <property type="component" value="Unassembled WGS sequence"/>
</dbReference>
<gene>
    <name evidence="2" type="ORF">GCG54_00007568</name>
</gene>
<evidence type="ECO:0000256" key="1">
    <source>
        <dbReference type="SAM" id="SignalP"/>
    </source>
</evidence>
<keyword evidence="3" id="KW-1185">Reference proteome</keyword>
<feature type="signal peptide" evidence="1">
    <location>
        <begin position="1"/>
        <end position="22"/>
    </location>
</feature>
<evidence type="ECO:0000313" key="3">
    <source>
        <dbReference type="Proteomes" id="UP000613401"/>
    </source>
</evidence>
<proteinExistence type="predicted"/>
<reference evidence="2" key="2">
    <citation type="submission" date="2020-03" db="EMBL/GenBank/DDBJ databases">
        <authorList>
            <person name="Fu F.-F."/>
            <person name="Chen J."/>
        </authorList>
    </citation>
    <scope>NUCLEOTIDE SEQUENCE</scope>
    <source>
        <strain evidence="2">Lc1</strain>
    </source>
</reference>
<feature type="chain" id="PRO_5034757041" description="Heterokaryon incompatibility domain-containing protein" evidence="1">
    <location>
        <begin position="23"/>
        <end position="171"/>
    </location>
</feature>
<protein>
    <recommendedName>
        <fullName evidence="4">Heterokaryon incompatibility domain-containing protein</fullName>
    </recommendedName>
</protein>
<comment type="caution">
    <text evidence="2">The sequence shown here is derived from an EMBL/GenBank/DDBJ whole genome shotgun (WGS) entry which is preliminary data.</text>
</comment>
<evidence type="ECO:0000313" key="2">
    <source>
        <dbReference type="EMBL" id="KAF3807834.1"/>
    </source>
</evidence>
<accession>A0A8H4CPT4</accession>
<dbReference type="AlphaFoldDB" id="A0A8H4CPT4"/>
<evidence type="ECO:0008006" key="4">
    <source>
        <dbReference type="Google" id="ProtNLM"/>
    </source>
</evidence>
<organism evidence="2 3">
    <name type="scientific">Colletotrichum gloeosporioides</name>
    <name type="common">Anthracnose fungus</name>
    <name type="synonym">Glomerella cingulata</name>
    <dbReference type="NCBI Taxonomy" id="474922"/>
    <lineage>
        <taxon>Eukaryota</taxon>
        <taxon>Fungi</taxon>
        <taxon>Dikarya</taxon>
        <taxon>Ascomycota</taxon>
        <taxon>Pezizomycotina</taxon>
        <taxon>Sordariomycetes</taxon>
        <taxon>Hypocreomycetidae</taxon>
        <taxon>Glomerellales</taxon>
        <taxon>Glomerellaceae</taxon>
        <taxon>Colletotrichum</taxon>
        <taxon>Colletotrichum gloeosporioides species complex</taxon>
    </lineage>
</organism>
<dbReference type="RefSeq" id="XP_045266993.1">
    <property type="nucleotide sequence ID" value="XM_045407548.1"/>
</dbReference>
<keyword evidence="1" id="KW-0732">Signal</keyword>
<reference evidence="2" key="1">
    <citation type="journal article" date="2020" name="Phytopathology">
        <title>Genome sequence and comparative analysis of Colletotrichum gloeosporioides isolated from Liriodendron leaves.</title>
        <authorList>
            <person name="Fu F.F."/>
            <person name="Hao Z."/>
            <person name="Wang P."/>
            <person name="Lu Y."/>
            <person name="Xue L.J."/>
            <person name="Wei G."/>
            <person name="Tian Y."/>
            <person name="Baishi H."/>
            <person name="Xu H."/>
            <person name="Shi J."/>
            <person name="Cheng T."/>
            <person name="Wang G."/>
            <person name="Yi Y."/>
            <person name="Chen J."/>
        </authorList>
    </citation>
    <scope>NUCLEOTIDE SEQUENCE</scope>
    <source>
        <strain evidence="2">Lc1</strain>
    </source>
</reference>
<name>A0A8H4CPT4_COLGL</name>
<sequence length="171" mass="19487">MTRNRQWGSRLWILPELLLCPAKHRIWLYVVGDPTEPKPVAERNFAEKAWDDAEAVKVFVSHFEGSVILISVNLIEVALECFARRQTNQFKQGNITYATMGLFPSRLRPQANNAAFLGRLICPSPPPDALWYHTQYQWVARFGDIHRFLKVQVVSGSDTVIFDGIYGAAIQ</sequence>
<dbReference type="EMBL" id="WVTB01000027">
    <property type="protein sequence ID" value="KAF3807834.1"/>
    <property type="molecule type" value="Genomic_DNA"/>
</dbReference>